<dbReference type="PANTHER" id="PTHR43806:SF65">
    <property type="entry name" value="SERINE PROTEASE APRX"/>
    <property type="match status" value="1"/>
</dbReference>
<evidence type="ECO:0000256" key="8">
    <source>
        <dbReference type="SAM" id="SignalP"/>
    </source>
</evidence>
<evidence type="ECO:0000256" key="5">
    <source>
        <dbReference type="PIRSR" id="PIRSR615500-1"/>
    </source>
</evidence>
<reference evidence="10 11" key="2">
    <citation type="submission" date="2020-04" db="EMBL/GenBank/DDBJ databases">
        <authorList>
            <person name="Fomenkov A."/>
            <person name="Anton B.P."/>
            <person name="Roberts R.J."/>
        </authorList>
    </citation>
    <scope>NUCLEOTIDE SEQUENCE [LARGE SCALE GENOMIC DNA]</scope>
    <source>
        <strain evidence="10 11">S2</strain>
    </source>
</reference>
<dbReference type="InterPro" id="IPR050131">
    <property type="entry name" value="Peptidase_S8_subtilisin-like"/>
</dbReference>
<dbReference type="Gene3D" id="2.60.40.1710">
    <property type="entry name" value="Subtilisin-like superfamily"/>
    <property type="match status" value="1"/>
</dbReference>
<reference evidence="10 11" key="1">
    <citation type="submission" date="2020-04" db="EMBL/GenBank/DDBJ databases">
        <title>Genome-Wide Identification of 5-Methylcytosine Sites in Bacterial Genomes By High-Throughput Sequencing of MspJI Restriction Fragments.</title>
        <authorList>
            <person name="Wu V."/>
        </authorList>
    </citation>
    <scope>NUCLEOTIDE SEQUENCE [LARGE SCALE GENOMIC DNA]</scope>
    <source>
        <strain evidence="10 11">S2</strain>
    </source>
</reference>
<dbReference type="Gene3D" id="3.50.30.30">
    <property type="match status" value="1"/>
</dbReference>
<dbReference type="Proteomes" id="UP000501868">
    <property type="component" value="Chromosome"/>
</dbReference>
<feature type="domain" description="Peptidase S8/S53" evidence="9">
    <location>
        <begin position="192"/>
        <end position="670"/>
    </location>
</feature>
<feature type="active site" description="Charge relay system" evidence="5 6">
    <location>
        <position position="608"/>
    </location>
</feature>
<proteinExistence type="inferred from homology"/>
<evidence type="ECO:0000256" key="3">
    <source>
        <dbReference type="ARBA" id="ARBA00022801"/>
    </source>
</evidence>
<dbReference type="PROSITE" id="PS00136">
    <property type="entry name" value="SUBTILASE_ASP"/>
    <property type="match status" value="1"/>
</dbReference>
<accession>A0A6H1P2N8</accession>
<feature type="signal peptide" evidence="8">
    <location>
        <begin position="1"/>
        <end position="28"/>
    </location>
</feature>
<dbReference type="InterPro" id="IPR015500">
    <property type="entry name" value="Peptidase_S8_subtilisin-rel"/>
</dbReference>
<dbReference type="InterPro" id="IPR000209">
    <property type="entry name" value="Peptidase_S8/S53_dom"/>
</dbReference>
<comment type="similarity">
    <text evidence="1 6 7">Belongs to the peptidase S8 family.</text>
</comment>
<feature type="active site" description="Charge relay system" evidence="5 6">
    <location>
        <position position="201"/>
    </location>
</feature>
<dbReference type="CDD" id="cd07475">
    <property type="entry name" value="Peptidases_S8_C5a_Peptidase"/>
    <property type="match status" value="1"/>
</dbReference>
<dbReference type="Pfam" id="PF00082">
    <property type="entry name" value="Peptidase_S8"/>
    <property type="match status" value="1"/>
</dbReference>
<sequence length="1180" mass="129349">MKNGKLKAFKVMTTAALTSMIFSSFVFAENNDTTSQTEDAIVEQGASLLVKNKIETAQEDSIYKDVKKEDPAKNYKPDELVHLIVELEQPEENERTTDEIKRALFKQKQDKVIEQISNGKNSKSNASMKVKHRYFEGFNGFSVETEYQNLKDIQSIPGVAHVQVARTFQESMAASKELVQAQKVWEQYGYKGEGLVVAVVDSGIDYTHKDMTLSDAAKAKEKWTQDKINQKTAQTDVNEIWYSDKVPTGYDWADNDTDVIPGLKGSSHGTHVSGTIGANGDETKNGVAGIAPGVQLLAEKVFSDVNPGGAYEDDIIAGIEHAITLDADVINMSLGVDAGYVDEEYDPIQKAIRMATEQGTLVVVAAGNSAYSTKNNLTKISLKPFAENPDIGTVGAPGVSPFALSVASYENTKMHLNAISDGNGLTVPFRDQTQFGPTYNFEISKNLLPNTNYDMVFVGEGKKTTDYPKGKTGYIAVVKLLNMYSTVSSIQFTAKSAGVKAIIMIPPTGYPDYLSLPVTPVAVPTAPTSIAAGDALLAKMNSLPSGQYLSMKNVGDYWVDNPAKNTMSYFSSMGTTHTLDFKPEISAPGGNIYSTVPGNNYEVMSGTSMATPHVAGGSALLLQALYQKGLTHSEDTVLKSKIALMNTSKVVMDPRTNSEIQYSPRVQGSGLMQIQNAINTPVIVTNINAPLEQAGSVALKEIGQNTSFKLQMQAFDAPKGKNNSDDIEYNVYVDLLKDKTEMRDFDFDGDGKVEPKEYLSLTSERINGATVTVNDNTVTDKTGSLVKIKPGQTKMLTVNVSLPDSIKKNSFVEGFVRLVPVTKDQDKAVPLTVPYMGFYGKWDEPRNIDVPAWDKDAFVGYTALWNDDQDSPLGFNGNGFDLNHIAYSPNYVGATGIFGSFQALRNLEKVETYIEDSSGNLLKNLGDFSEYTGIGQPWKFRKNIMSFGDTMYQGYKWDMKDQSGQDVPDGEYQYVLKTTMDYPNAKPQIVKMPMLVDSIGPKVSDIKITPNNGKYEISFNAEDNASDFNSAVVFVNGKSYSLPQEQKSFLVNIEPKGIVILGVDYAGNVSWTTWGDQSFNTQSMVIQTIAVLTSTNINKSNPAKIVSWAHNRVDWTINVKDATGKLIDSWQVKNEHTLKEQWAPQADVPNGTYFITADIVTKDGFKVTTTPKQVTVVQQP</sequence>
<dbReference type="InterPro" id="IPR022398">
    <property type="entry name" value="Peptidase_S8_His-AS"/>
</dbReference>
<keyword evidence="2 6" id="KW-0645">Protease</keyword>
<evidence type="ECO:0000259" key="9">
    <source>
        <dbReference type="Pfam" id="PF00082"/>
    </source>
</evidence>
<dbReference type="Gene3D" id="3.40.50.200">
    <property type="entry name" value="Peptidase S8/S53 domain"/>
    <property type="match status" value="1"/>
</dbReference>
<dbReference type="GO" id="GO:0004252">
    <property type="term" value="F:serine-type endopeptidase activity"/>
    <property type="evidence" value="ECO:0007669"/>
    <property type="project" value="UniProtKB-UniRule"/>
</dbReference>
<gene>
    <name evidence="10" type="ORF">HFZ78_14115</name>
</gene>
<evidence type="ECO:0000256" key="7">
    <source>
        <dbReference type="RuleBase" id="RU003355"/>
    </source>
</evidence>
<dbReference type="SUPFAM" id="SSF52743">
    <property type="entry name" value="Subtilisin-like"/>
    <property type="match status" value="1"/>
</dbReference>
<dbReference type="PROSITE" id="PS00018">
    <property type="entry name" value="EF_HAND_1"/>
    <property type="match status" value="1"/>
</dbReference>
<dbReference type="AlphaFoldDB" id="A0A6H1P2N8"/>
<dbReference type="InterPro" id="IPR018247">
    <property type="entry name" value="EF_Hand_1_Ca_BS"/>
</dbReference>
<dbReference type="GO" id="GO:0016020">
    <property type="term" value="C:membrane"/>
    <property type="evidence" value="ECO:0007669"/>
    <property type="project" value="InterPro"/>
</dbReference>
<name>A0A6H1P2N8_PRIMG</name>
<dbReference type="SUPFAM" id="SSF52025">
    <property type="entry name" value="PA domain"/>
    <property type="match status" value="1"/>
</dbReference>
<evidence type="ECO:0000256" key="1">
    <source>
        <dbReference type="ARBA" id="ARBA00011073"/>
    </source>
</evidence>
<dbReference type="InterPro" id="IPR046450">
    <property type="entry name" value="PA_dom_sf"/>
</dbReference>
<evidence type="ECO:0000256" key="4">
    <source>
        <dbReference type="ARBA" id="ARBA00022825"/>
    </source>
</evidence>
<dbReference type="Gene3D" id="2.60.40.4070">
    <property type="match status" value="1"/>
</dbReference>
<dbReference type="PROSITE" id="PS00138">
    <property type="entry name" value="SUBTILASE_SER"/>
    <property type="match status" value="1"/>
</dbReference>
<evidence type="ECO:0000256" key="6">
    <source>
        <dbReference type="PROSITE-ProRule" id="PRU01240"/>
    </source>
</evidence>
<keyword evidence="3 6" id="KW-0378">Hydrolase</keyword>
<dbReference type="GO" id="GO:0006508">
    <property type="term" value="P:proteolysis"/>
    <property type="evidence" value="ECO:0007669"/>
    <property type="project" value="UniProtKB-KW"/>
</dbReference>
<dbReference type="EMBL" id="CP051128">
    <property type="protein sequence ID" value="QIZ07725.1"/>
    <property type="molecule type" value="Genomic_DNA"/>
</dbReference>
<dbReference type="PROSITE" id="PS51892">
    <property type="entry name" value="SUBTILASE"/>
    <property type="match status" value="1"/>
</dbReference>
<dbReference type="PROSITE" id="PS00137">
    <property type="entry name" value="SUBTILASE_HIS"/>
    <property type="match status" value="1"/>
</dbReference>
<evidence type="ECO:0000313" key="11">
    <source>
        <dbReference type="Proteomes" id="UP000501868"/>
    </source>
</evidence>
<keyword evidence="8" id="KW-0732">Signal</keyword>
<dbReference type="InterPro" id="IPR023828">
    <property type="entry name" value="Peptidase_S8_Ser-AS"/>
</dbReference>
<organism evidence="10 11">
    <name type="scientific">Priestia megaterium</name>
    <name type="common">Bacillus megaterium</name>
    <dbReference type="NCBI Taxonomy" id="1404"/>
    <lineage>
        <taxon>Bacteria</taxon>
        <taxon>Bacillati</taxon>
        <taxon>Bacillota</taxon>
        <taxon>Bacilli</taxon>
        <taxon>Bacillales</taxon>
        <taxon>Bacillaceae</taxon>
        <taxon>Priestia</taxon>
    </lineage>
</organism>
<evidence type="ECO:0000256" key="2">
    <source>
        <dbReference type="ARBA" id="ARBA00022670"/>
    </source>
</evidence>
<dbReference type="InterPro" id="IPR023827">
    <property type="entry name" value="Peptidase_S8_Asp-AS"/>
</dbReference>
<protein>
    <submittedName>
        <fullName evidence="10">S8 family serine peptidase</fullName>
    </submittedName>
</protein>
<dbReference type="PRINTS" id="PR00723">
    <property type="entry name" value="SUBTILISIN"/>
</dbReference>
<dbReference type="PANTHER" id="PTHR43806">
    <property type="entry name" value="PEPTIDASE S8"/>
    <property type="match status" value="1"/>
</dbReference>
<dbReference type="InterPro" id="IPR036852">
    <property type="entry name" value="Peptidase_S8/S53_dom_sf"/>
</dbReference>
<feature type="active site" description="Charge relay system" evidence="5 6">
    <location>
        <position position="268"/>
    </location>
</feature>
<feature type="chain" id="PRO_5026255214" evidence="8">
    <location>
        <begin position="29"/>
        <end position="1180"/>
    </location>
</feature>
<evidence type="ECO:0000313" key="10">
    <source>
        <dbReference type="EMBL" id="QIZ07725.1"/>
    </source>
</evidence>
<keyword evidence="4 6" id="KW-0720">Serine protease</keyword>
<dbReference type="InterPro" id="IPR034216">
    <property type="entry name" value="C5a_Peptidase"/>
</dbReference>